<gene>
    <name evidence="1" type="ORF">HPB50_001507</name>
</gene>
<protein>
    <submittedName>
        <fullName evidence="1">Uncharacterized protein</fullName>
    </submittedName>
</protein>
<proteinExistence type="predicted"/>
<dbReference type="EMBL" id="CM023490">
    <property type="protein sequence ID" value="KAH6942160.1"/>
    <property type="molecule type" value="Genomic_DNA"/>
</dbReference>
<organism evidence="1 2">
    <name type="scientific">Hyalomma asiaticum</name>
    <name type="common">Tick</name>
    <dbReference type="NCBI Taxonomy" id="266040"/>
    <lineage>
        <taxon>Eukaryota</taxon>
        <taxon>Metazoa</taxon>
        <taxon>Ecdysozoa</taxon>
        <taxon>Arthropoda</taxon>
        <taxon>Chelicerata</taxon>
        <taxon>Arachnida</taxon>
        <taxon>Acari</taxon>
        <taxon>Parasitiformes</taxon>
        <taxon>Ixodida</taxon>
        <taxon>Ixodoidea</taxon>
        <taxon>Ixodidae</taxon>
        <taxon>Hyalomminae</taxon>
        <taxon>Hyalomma</taxon>
    </lineage>
</organism>
<accession>A0ACB7T5F7</accession>
<name>A0ACB7T5F7_HYAAI</name>
<evidence type="ECO:0000313" key="2">
    <source>
        <dbReference type="Proteomes" id="UP000821845"/>
    </source>
</evidence>
<reference evidence="1" key="1">
    <citation type="submission" date="2020-05" db="EMBL/GenBank/DDBJ databases">
        <title>Large-scale comparative analyses of tick genomes elucidate their genetic diversity and vector capacities.</title>
        <authorList>
            <person name="Jia N."/>
            <person name="Wang J."/>
            <person name="Shi W."/>
            <person name="Du L."/>
            <person name="Sun Y."/>
            <person name="Zhan W."/>
            <person name="Jiang J."/>
            <person name="Wang Q."/>
            <person name="Zhang B."/>
            <person name="Ji P."/>
            <person name="Sakyi L.B."/>
            <person name="Cui X."/>
            <person name="Yuan T."/>
            <person name="Jiang B."/>
            <person name="Yang W."/>
            <person name="Lam T.T.-Y."/>
            <person name="Chang Q."/>
            <person name="Ding S."/>
            <person name="Wang X."/>
            <person name="Zhu J."/>
            <person name="Ruan X."/>
            <person name="Zhao L."/>
            <person name="Wei J."/>
            <person name="Que T."/>
            <person name="Du C."/>
            <person name="Cheng J."/>
            <person name="Dai P."/>
            <person name="Han X."/>
            <person name="Huang E."/>
            <person name="Gao Y."/>
            <person name="Liu J."/>
            <person name="Shao H."/>
            <person name="Ye R."/>
            <person name="Li L."/>
            <person name="Wei W."/>
            <person name="Wang X."/>
            <person name="Wang C."/>
            <person name="Yang T."/>
            <person name="Huo Q."/>
            <person name="Li W."/>
            <person name="Guo W."/>
            <person name="Chen H."/>
            <person name="Zhou L."/>
            <person name="Ni X."/>
            <person name="Tian J."/>
            <person name="Zhou Y."/>
            <person name="Sheng Y."/>
            <person name="Liu T."/>
            <person name="Pan Y."/>
            <person name="Xia L."/>
            <person name="Li J."/>
            <person name="Zhao F."/>
            <person name="Cao W."/>
        </authorList>
    </citation>
    <scope>NUCLEOTIDE SEQUENCE</scope>
    <source>
        <strain evidence="1">Hyas-2018</strain>
    </source>
</reference>
<dbReference type="Proteomes" id="UP000821845">
    <property type="component" value="Chromosome 10"/>
</dbReference>
<evidence type="ECO:0000313" key="1">
    <source>
        <dbReference type="EMBL" id="KAH6942160.1"/>
    </source>
</evidence>
<sequence>MSSEEVKGILVELERWPWQRPVSPLAAAAAMRSVVRRGITDSRQIVAVSCHVIVWWSAVYDLHEVPDAGGIPAAALRSAVQHAGQDVAQDALESLLDVLGQPECVNYDLFIMACAFAQLLA</sequence>
<comment type="caution">
    <text evidence="1">The sequence shown here is derived from an EMBL/GenBank/DDBJ whole genome shotgun (WGS) entry which is preliminary data.</text>
</comment>
<keyword evidence="2" id="KW-1185">Reference proteome</keyword>